<proteinExistence type="predicted"/>
<organism evidence="2 3">
    <name type="scientific">Candidatus Sungbacteria bacterium RIFCSPLOWO2_12_FULL_41_11</name>
    <dbReference type="NCBI Taxonomy" id="1802286"/>
    <lineage>
        <taxon>Bacteria</taxon>
        <taxon>Candidatus Sungiibacteriota</taxon>
    </lineage>
</organism>
<feature type="transmembrane region" description="Helical" evidence="1">
    <location>
        <begin position="44"/>
        <end position="70"/>
    </location>
</feature>
<dbReference type="Proteomes" id="UP000177171">
    <property type="component" value="Unassembled WGS sequence"/>
</dbReference>
<protein>
    <submittedName>
        <fullName evidence="2">Uncharacterized protein</fullName>
    </submittedName>
</protein>
<evidence type="ECO:0000313" key="3">
    <source>
        <dbReference type="Proteomes" id="UP000177171"/>
    </source>
</evidence>
<feature type="transmembrane region" description="Helical" evidence="1">
    <location>
        <begin position="7"/>
        <end position="24"/>
    </location>
</feature>
<keyword evidence="1" id="KW-1133">Transmembrane helix</keyword>
<evidence type="ECO:0000256" key="1">
    <source>
        <dbReference type="SAM" id="Phobius"/>
    </source>
</evidence>
<dbReference type="EMBL" id="MHQY01000003">
    <property type="protein sequence ID" value="OHA14723.1"/>
    <property type="molecule type" value="Genomic_DNA"/>
</dbReference>
<evidence type="ECO:0000313" key="2">
    <source>
        <dbReference type="EMBL" id="OHA14723.1"/>
    </source>
</evidence>
<dbReference type="AlphaFoldDB" id="A0A1G2LT43"/>
<keyword evidence="1" id="KW-0472">Membrane</keyword>
<comment type="caution">
    <text evidence="2">The sequence shown here is derived from an EMBL/GenBank/DDBJ whole genome shotgun (WGS) entry which is preliminary data.</text>
</comment>
<sequence length="71" mass="8133">MRPRYAWLVRILLIFAFETGVRFFDSMPYSAKNFPKLSKVYFPVAYASNALTRIFESVGCGSMVLVLGLFK</sequence>
<reference evidence="2 3" key="1">
    <citation type="journal article" date="2016" name="Nat. Commun.">
        <title>Thousands of microbial genomes shed light on interconnected biogeochemical processes in an aquifer system.</title>
        <authorList>
            <person name="Anantharaman K."/>
            <person name="Brown C.T."/>
            <person name="Hug L.A."/>
            <person name="Sharon I."/>
            <person name="Castelle C.J."/>
            <person name="Probst A.J."/>
            <person name="Thomas B.C."/>
            <person name="Singh A."/>
            <person name="Wilkins M.J."/>
            <person name="Karaoz U."/>
            <person name="Brodie E.L."/>
            <person name="Williams K.H."/>
            <person name="Hubbard S.S."/>
            <person name="Banfield J.F."/>
        </authorList>
    </citation>
    <scope>NUCLEOTIDE SEQUENCE [LARGE SCALE GENOMIC DNA]</scope>
</reference>
<keyword evidence="1" id="KW-0812">Transmembrane</keyword>
<name>A0A1G2LT43_9BACT</name>
<accession>A0A1G2LT43</accession>
<gene>
    <name evidence="2" type="ORF">A3G49_03225</name>
</gene>